<sequence length="163" mass="19004">MGNLMVKTQVEEVKVFLDSSVKTLECYLNDITISSLLSEKEGDKAYYKGIISNLRRLLVYCEEGLDACVIVAQNTSFNKAAAEKTLYKIYHQCIDEFFAPKYDLWYEDSRAAYTGKNAISFREEVPRSIQLLIAQLEEKFQHIREELEYYETDYRTKMMQSKG</sequence>
<organism evidence="1 2">
    <name type="scientific">Bacillus spongiae</name>
    <dbReference type="NCBI Taxonomy" id="2683610"/>
    <lineage>
        <taxon>Bacteria</taxon>
        <taxon>Bacillati</taxon>
        <taxon>Bacillota</taxon>
        <taxon>Bacilli</taxon>
        <taxon>Bacillales</taxon>
        <taxon>Bacillaceae</taxon>
        <taxon>Bacillus</taxon>
    </lineage>
</organism>
<reference evidence="1 2" key="1">
    <citation type="journal article" date="2018" name="J. Microbiol.">
        <title>Bacillus spongiae sp. nov., isolated from sponge of Jeju Island.</title>
        <authorList>
            <person name="Lee G.E."/>
            <person name="Im W.T."/>
            <person name="Park J.S."/>
        </authorList>
    </citation>
    <scope>NUCLEOTIDE SEQUENCE [LARGE SCALE GENOMIC DNA]</scope>
    <source>
        <strain evidence="1 2">135PIL107-10</strain>
    </source>
</reference>
<accession>A0ABU8HDK2</accession>
<gene>
    <name evidence="1" type="ORF">WAK64_08700</name>
</gene>
<proteinExistence type="predicted"/>
<dbReference type="RefSeq" id="WP_336586572.1">
    <property type="nucleotide sequence ID" value="NZ_JBBAXC010000006.1"/>
</dbReference>
<keyword evidence="2" id="KW-1185">Reference proteome</keyword>
<evidence type="ECO:0000313" key="1">
    <source>
        <dbReference type="EMBL" id="MEI5907133.1"/>
    </source>
</evidence>
<protein>
    <submittedName>
        <fullName evidence="1">YpuI family protein</fullName>
    </submittedName>
</protein>
<name>A0ABU8HDK2_9BACI</name>
<evidence type="ECO:0000313" key="2">
    <source>
        <dbReference type="Proteomes" id="UP001312865"/>
    </source>
</evidence>
<dbReference type="InterPro" id="IPR025013">
    <property type="entry name" value="DUF3907"/>
</dbReference>
<dbReference type="Proteomes" id="UP001312865">
    <property type="component" value="Unassembled WGS sequence"/>
</dbReference>
<comment type="caution">
    <text evidence="1">The sequence shown here is derived from an EMBL/GenBank/DDBJ whole genome shotgun (WGS) entry which is preliminary data.</text>
</comment>
<dbReference type="Pfam" id="PF13047">
    <property type="entry name" value="DUF3907"/>
    <property type="match status" value="1"/>
</dbReference>
<dbReference type="EMBL" id="JBBAXC010000006">
    <property type="protein sequence ID" value="MEI5907133.1"/>
    <property type="molecule type" value="Genomic_DNA"/>
</dbReference>